<dbReference type="OrthoDB" id="5846619at2759"/>
<evidence type="ECO:0000313" key="4">
    <source>
        <dbReference type="EMBL" id="OWR44867.1"/>
    </source>
</evidence>
<keyword evidence="2" id="KW-0472">Membrane</keyword>
<dbReference type="KEGG" id="dpl:KGM_205963"/>
<dbReference type="STRING" id="278856.A0A212ETS3"/>
<proteinExistence type="predicted"/>
<dbReference type="eggNOG" id="ENOG502S6YU">
    <property type="taxonomic scope" value="Eukaryota"/>
</dbReference>
<evidence type="ECO:0000256" key="3">
    <source>
        <dbReference type="SAM" id="SignalP"/>
    </source>
</evidence>
<feature type="compositionally biased region" description="Basic and acidic residues" evidence="1">
    <location>
        <begin position="277"/>
        <end position="288"/>
    </location>
</feature>
<feature type="signal peptide" evidence="3">
    <location>
        <begin position="1"/>
        <end position="19"/>
    </location>
</feature>
<evidence type="ECO:0000256" key="1">
    <source>
        <dbReference type="SAM" id="MobiDB-lite"/>
    </source>
</evidence>
<keyword evidence="3" id="KW-0732">Signal</keyword>
<comment type="caution">
    <text evidence="4">The sequence shown here is derived from an EMBL/GenBank/DDBJ whole genome shotgun (WGS) entry which is preliminary data.</text>
</comment>
<sequence>MFRYIVSLILVNTYYCSSGYPISPNSSNVLMAKPLTTVANGCKNQFLADLTRKNIEHCNAPVPAFSKTELECVMFYEISTRMCSETFPPDFNINENYTKKIQTIQDAQKLCDYTDSWKFLHLGNYTLHKLKLERVFNKKTTCIKLCSVDSVLDVDSNFYCKFFQWGTELLNTLETTSKAQQENISEPSTQNSTQNRTVSTTLKVDNVTTSKSNDNQKNLETNLLASEKKIPDNEMSAQSPNKASESNVIETDIHKTSPQLQPSVKPESEKPLAVAEEPPKKELLEKIEPPIPQQVKDVKPNVENVKQNELDDDAENEFGNDPDLDDDPMSDQEGENGNEQIAESDPKLEVEKPKVVEKKIESITSLQQDEIQRESGMFPNPIQDSFSEEDDHFFPFFLTAIIFVVLLYILYHNKTKFTKVILGLIVEGRQTGRRRNSRGHSYRRLDTLEQAMSSNTAAPPSKIIY</sequence>
<evidence type="ECO:0000313" key="5">
    <source>
        <dbReference type="Proteomes" id="UP000007151"/>
    </source>
</evidence>
<dbReference type="AlphaFoldDB" id="A0A212ETS3"/>
<dbReference type="Proteomes" id="UP000007151">
    <property type="component" value="Unassembled WGS sequence"/>
</dbReference>
<dbReference type="PANTHER" id="PTHR16502">
    <property type="entry name" value="KERATINOCYTE-ASSOCIATED TRANSMEMBRANE PROTEIN 2"/>
    <property type="match status" value="1"/>
</dbReference>
<feature type="chain" id="PRO_5043332693" evidence="3">
    <location>
        <begin position="20"/>
        <end position="465"/>
    </location>
</feature>
<feature type="compositionally biased region" description="Polar residues" evidence="1">
    <location>
        <begin position="180"/>
        <end position="224"/>
    </location>
</feature>
<keyword evidence="5" id="KW-1185">Reference proteome</keyword>
<feature type="region of interest" description="Disordered" evidence="1">
    <location>
        <begin position="180"/>
        <end position="350"/>
    </location>
</feature>
<accession>A0A212ETS3</accession>
<dbReference type="PANTHER" id="PTHR16502:SF0">
    <property type="entry name" value="KERATINOCYTE-ASSOCIATED TRANSMEMBRANE PROTEIN 2"/>
    <property type="match status" value="1"/>
</dbReference>
<feature type="transmembrane region" description="Helical" evidence="2">
    <location>
        <begin position="393"/>
        <end position="411"/>
    </location>
</feature>
<dbReference type="InterPro" id="IPR037645">
    <property type="entry name" value="KCT2"/>
</dbReference>
<organism evidence="4 5">
    <name type="scientific">Danaus plexippus plexippus</name>
    <dbReference type="NCBI Taxonomy" id="278856"/>
    <lineage>
        <taxon>Eukaryota</taxon>
        <taxon>Metazoa</taxon>
        <taxon>Ecdysozoa</taxon>
        <taxon>Arthropoda</taxon>
        <taxon>Hexapoda</taxon>
        <taxon>Insecta</taxon>
        <taxon>Pterygota</taxon>
        <taxon>Neoptera</taxon>
        <taxon>Endopterygota</taxon>
        <taxon>Lepidoptera</taxon>
        <taxon>Glossata</taxon>
        <taxon>Ditrysia</taxon>
        <taxon>Papilionoidea</taxon>
        <taxon>Nymphalidae</taxon>
        <taxon>Danainae</taxon>
        <taxon>Danaini</taxon>
        <taxon>Danaina</taxon>
        <taxon>Danaus</taxon>
        <taxon>Danaus</taxon>
    </lineage>
</organism>
<keyword evidence="2" id="KW-1133">Transmembrane helix</keyword>
<name>A0A212ETS3_DANPL</name>
<gene>
    <name evidence="4" type="ORF">KGM_205963</name>
</gene>
<reference evidence="4 5" key="1">
    <citation type="journal article" date="2011" name="Cell">
        <title>The monarch butterfly genome yields insights into long-distance migration.</title>
        <authorList>
            <person name="Zhan S."/>
            <person name="Merlin C."/>
            <person name="Boore J.L."/>
            <person name="Reppert S.M."/>
        </authorList>
    </citation>
    <scope>NUCLEOTIDE SEQUENCE [LARGE SCALE GENOMIC DNA]</scope>
    <source>
        <strain evidence="4">F-2</strain>
    </source>
</reference>
<evidence type="ECO:0000256" key="2">
    <source>
        <dbReference type="SAM" id="Phobius"/>
    </source>
</evidence>
<feature type="compositionally biased region" description="Polar residues" evidence="1">
    <location>
        <begin position="235"/>
        <end position="249"/>
    </location>
</feature>
<keyword evidence="2" id="KW-0812">Transmembrane</keyword>
<feature type="compositionally biased region" description="Acidic residues" evidence="1">
    <location>
        <begin position="310"/>
        <end position="336"/>
    </location>
</feature>
<dbReference type="EMBL" id="AGBW02012541">
    <property type="protein sequence ID" value="OWR44867.1"/>
    <property type="molecule type" value="Genomic_DNA"/>
</dbReference>
<protein>
    <submittedName>
        <fullName evidence="4">Uncharacterized protein</fullName>
    </submittedName>
</protein>